<feature type="chain" id="PRO_5035101624" description="pyranose dehydrogenase (acceptor)" evidence="16">
    <location>
        <begin position="21"/>
        <end position="512"/>
    </location>
</feature>
<dbReference type="Pfam" id="PF00732">
    <property type="entry name" value="GMC_oxred_N"/>
    <property type="match status" value="1"/>
</dbReference>
<evidence type="ECO:0000256" key="4">
    <source>
        <dbReference type="ARBA" id="ARBA00011245"/>
    </source>
</evidence>
<dbReference type="SUPFAM" id="SSF51905">
    <property type="entry name" value="FAD/NAD(P)-binding domain"/>
    <property type="match status" value="1"/>
</dbReference>
<keyword evidence="16" id="KW-0732">Signal</keyword>
<comment type="catalytic activity">
    <reaction evidence="13">
        <text>a pyranoside + acceptor = a pyranosid-3-ulose + reduced acceptor.</text>
        <dbReference type="EC" id="1.1.99.29"/>
    </reaction>
</comment>
<dbReference type="Proteomes" id="UP000559027">
    <property type="component" value="Unassembled WGS sequence"/>
</dbReference>
<keyword evidence="8 15" id="KW-0274">FAD</keyword>
<organism evidence="20 21">
    <name type="scientific">Leucocoprinus leucothites</name>
    <dbReference type="NCBI Taxonomy" id="201217"/>
    <lineage>
        <taxon>Eukaryota</taxon>
        <taxon>Fungi</taxon>
        <taxon>Dikarya</taxon>
        <taxon>Basidiomycota</taxon>
        <taxon>Agaricomycotina</taxon>
        <taxon>Agaricomycetes</taxon>
        <taxon>Agaricomycetidae</taxon>
        <taxon>Agaricales</taxon>
        <taxon>Agaricineae</taxon>
        <taxon>Agaricaceae</taxon>
        <taxon>Leucocoprinus</taxon>
    </lineage>
</organism>
<comment type="function">
    <text evidence="9">Catalyzes the single-oxidation or sequential double oxidation reaction of carbohydrates primarily at carbon-2 and/or carbon-3 with the concomitant reduction of the flavin. The enzyme exhibits a broad sugar substrate specificity, oxidizing different aldopyranoses to the corresponding C-1, C-2, C-3 or C-1,2, C-2,3 and C-3,4 (di)dehydro sugars with substrate-specific regioselectivity. Accepts only a narrow range of electron acceptors such as substituted benzoquinones and complexed metal ions and reacts extremely slowly with O(2) as acceptor. May play a role in the natural recycling of plant matter by oxidizing all major monosaccharides in lignocellulose and by reducing quinone compounds or reactive radical species generated during lignin depolymerization.</text>
</comment>
<proteinExistence type="inferred from homology"/>
<name>A0A8H5D6V0_9AGAR</name>
<keyword evidence="6" id="KW-0964">Secreted</keyword>
<feature type="domain" description="Glucose-methanol-choline oxidoreductase N-terminal" evidence="17">
    <location>
        <begin position="35"/>
        <end position="344"/>
    </location>
</feature>
<evidence type="ECO:0000256" key="12">
    <source>
        <dbReference type="ARBA" id="ARBA00034029"/>
    </source>
</evidence>
<comment type="similarity">
    <text evidence="3">Belongs to the GMC oxidoreductase family.</text>
</comment>
<comment type="cofactor">
    <cofactor evidence="1 15">
        <name>FAD</name>
        <dbReference type="ChEBI" id="CHEBI:57692"/>
    </cofactor>
</comment>
<accession>A0A8H5D6V0</accession>
<dbReference type="PIRSF" id="PIRSF000137">
    <property type="entry name" value="Alcohol_oxidase"/>
    <property type="match status" value="1"/>
</dbReference>
<evidence type="ECO:0000256" key="6">
    <source>
        <dbReference type="ARBA" id="ARBA00022525"/>
    </source>
</evidence>
<dbReference type="GO" id="GO:0033718">
    <property type="term" value="F:pyranose dehydrogenase (acceptor) activity"/>
    <property type="evidence" value="ECO:0007669"/>
    <property type="project" value="UniProtKB-EC"/>
</dbReference>
<dbReference type="OrthoDB" id="2943290at2759"/>
<dbReference type="AlphaFoldDB" id="A0A8H5D6V0"/>
<evidence type="ECO:0000256" key="15">
    <source>
        <dbReference type="PIRSR" id="PIRSR000137-2"/>
    </source>
</evidence>
<dbReference type="GO" id="GO:0050660">
    <property type="term" value="F:flavin adenine dinucleotide binding"/>
    <property type="evidence" value="ECO:0007669"/>
    <property type="project" value="InterPro"/>
</dbReference>
<evidence type="ECO:0000313" key="19">
    <source>
        <dbReference type="EMBL" id="KAF5346524.1"/>
    </source>
</evidence>
<evidence type="ECO:0000259" key="18">
    <source>
        <dbReference type="Pfam" id="PF05199"/>
    </source>
</evidence>
<evidence type="ECO:0000259" key="17">
    <source>
        <dbReference type="Pfam" id="PF00732"/>
    </source>
</evidence>
<comment type="catalytic activity">
    <reaction evidence="12">
        <text>pyranose + acceptor = pyranos-3-ulose + reduced acceptor.</text>
        <dbReference type="EC" id="1.1.99.29"/>
    </reaction>
</comment>
<comment type="catalytic activity">
    <reaction evidence="10">
        <text>pyranose + acceptor = pyranos-2-ulose + reduced acceptor.</text>
        <dbReference type="EC" id="1.1.99.29"/>
    </reaction>
</comment>
<evidence type="ECO:0000256" key="11">
    <source>
        <dbReference type="ARBA" id="ARBA00034010"/>
    </source>
</evidence>
<dbReference type="SUPFAM" id="SSF54373">
    <property type="entry name" value="FAD-linked reductases, C-terminal domain"/>
    <property type="match status" value="1"/>
</dbReference>
<evidence type="ECO:0000256" key="1">
    <source>
        <dbReference type="ARBA" id="ARBA00001974"/>
    </source>
</evidence>
<reference evidence="20 21" key="1">
    <citation type="journal article" date="2020" name="ISME J.">
        <title>Uncovering the hidden diversity of litter-decomposition mechanisms in mushroom-forming fungi.</title>
        <authorList>
            <person name="Floudas D."/>
            <person name="Bentzer J."/>
            <person name="Ahren D."/>
            <person name="Johansson T."/>
            <person name="Persson P."/>
            <person name="Tunlid A."/>
        </authorList>
    </citation>
    <scope>NUCLEOTIDE SEQUENCE [LARGE SCALE GENOMIC DNA]</scope>
    <source>
        <strain evidence="20 21">CBS 146.42</strain>
    </source>
</reference>
<dbReference type="Gene3D" id="3.50.50.60">
    <property type="entry name" value="FAD/NAD(P)-binding domain"/>
    <property type="match status" value="1"/>
</dbReference>
<sequence>MIPGLPTVLTLFSFVAFVFGVQYFHHPAGLPTLEFDFIVVGGGNAGGVVASRLGEVEDYKILVIEAGPSDQDVFSVQVPALAADIWFGSSVDWNFTTPPQTNTNDRVLEYPRAKILGGCSSHNDMIYNRGSRDDYNRWASTTGDDNLAWDQIRPFILKTEKWSSPNDPSFSEQGHFNTSIHSSAGVLGVTAPYYNHPLNDLLLKATAELSDEYPFLQDLNDGRPIGLGWGQATITHGFRTSSSTAYLANSGDNVHVLLNTLVTRVTSIDETGSNDFREVILASTPEGSTMKLIAKKEVILSAGVIQTPQLLLLSGIGPVDELKALGIEVFVDNPSVGKNFSDHITIPIKFSTDLPTSSFDETAALAQWKSNHTGRLALSQHLPQIGWVRFPQDSPPFKNGAVDPTAGPDSPHVEVFFVGVSEGSEENSTLSMNIVNLTPACRGSITLATSSPFNQPIIDPALLDSPLDTAILLEGFRSAQRLLASNTLSEHILGLDTPASSSSGTITDDDVI</sequence>
<comment type="caution">
    <text evidence="20">The sequence shown here is derived from an EMBL/GenBank/DDBJ whole genome shotgun (WGS) entry which is preliminary data.</text>
</comment>
<protein>
    <recommendedName>
        <fullName evidence="5">pyranose dehydrogenase (acceptor)</fullName>
        <ecNumber evidence="5">1.1.99.29</ecNumber>
    </recommendedName>
</protein>
<evidence type="ECO:0000256" key="10">
    <source>
        <dbReference type="ARBA" id="ARBA00033986"/>
    </source>
</evidence>
<feature type="domain" description="Glucose-methanol-choline oxidoreductase C-terminal" evidence="18">
    <location>
        <begin position="441"/>
        <end position="493"/>
    </location>
</feature>
<comment type="subunit">
    <text evidence="4">Monomer.</text>
</comment>
<evidence type="ECO:0000256" key="13">
    <source>
        <dbReference type="ARBA" id="ARBA00034050"/>
    </source>
</evidence>
<evidence type="ECO:0000256" key="9">
    <source>
        <dbReference type="ARBA" id="ARBA00024699"/>
    </source>
</evidence>
<dbReference type="InterPro" id="IPR000172">
    <property type="entry name" value="GMC_OxRdtase_N"/>
</dbReference>
<evidence type="ECO:0000313" key="21">
    <source>
        <dbReference type="Proteomes" id="UP000559027"/>
    </source>
</evidence>
<dbReference type="EC" id="1.1.99.29" evidence="5"/>
<dbReference type="EMBL" id="JAACJO010000009">
    <property type="protein sequence ID" value="KAF5354288.1"/>
    <property type="molecule type" value="Genomic_DNA"/>
</dbReference>
<dbReference type="Pfam" id="PF05199">
    <property type="entry name" value="GMC_oxred_C"/>
    <property type="match status" value="1"/>
</dbReference>
<dbReference type="EMBL" id="JAACJO010000031">
    <property type="protein sequence ID" value="KAF5346524.1"/>
    <property type="molecule type" value="Genomic_DNA"/>
</dbReference>
<evidence type="ECO:0000256" key="3">
    <source>
        <dbReference type="ARBA" id="ARBA00010790"/>
    </source>
</evidence>
<dbReference type="GO" id="GO:0005576">
    <property type="term" value="C:extracellular region"/>
    <property type="evidence" value="ECO:0007669"/>
    <property type="project" value="UniProtKB-SubCell"/>
</dbReference>
<feature type="binding site" evidence="15">
    <location>
        <position position="262"/>
    </location>
    <ligand>
        <name>FAD</name>
        <dbReference type="ChEBI" id="CHEBI:57692"/>
    </ligand>
</feature>
<evidence type="ECO:0000256" key="7">
    <source>
        <dbReference type="ARBA" id="ARBA00022630"/>
    </source>
</evidence>
<evidence type="ECO:0000256" key="8">
    <source>
        <dbReference type="ARBA" id="ARBA00022827"/>
    </source>
</evidence>
<dbReference type="InterPro" id="IPR007867">
    <property type="entry name" value="GMC_OxRtase_C"/>
</dbReference>
<dbReference type="PANTHER" id="PTHR11552:SF147">
    <property type="entry name" value="CHOLINE DEHYDROGENASE, MITOCHONDRIAL"/>
    <property type="match status" value="1"/>
</dbReference>
<gene>
    <name evidence="20" type="ORF">D9756_007364</name>
    <name evidence="19" type="ORF">D9756_010019</name>
</gene>
<dbReference type="InterPro" id="IPR012132">
    <property type="entry name" value="GMC_OxRdtase"/>
</dbReference>
<comment type="catalytic activity">
    <reaction evidence="11">
        <text>pyranose + acceptor = pyranos-2,3-diulose + reduced acceptor.</text>
        <dbReference type="EC" id="1.1.99.29"/>
    </reaction>
</comment>
<evidence type="ECO:0000313" key="20">
    <source>
        <dbReference type="EMBL" id="KAF5354288.1"/>
    </source>
</evidence>
<dbReference type="InterPro" id="IPR036188">
    <property type="entry name" value="FAD/NAD-bd_sf"/>
</dbReference>
<keyword evidence="7" id="KW-0285">Flavoprotein</keyword>
<comment type="catalytic activity">
    <reaction evidence="14">
        <text>a pyranoside + acceptor = a pyranosid-3,4-diulose + reduced acceptor.</text>
        <dbReference type="EC" id="1.1.99.29"/>
    </reaction>
</comment>
<evidence type="ECO:0000256" key="5">
    <source>
        <dbReference type="ARBA" id="ARBA00013177"/>
    </source>
</evidence>
<comment type="subcellular location">
    <subcellularLocation>
        <location evidence="2">Secreted</location>
    </subcellularLocation>
</comment>
<evidence type="ECO:0000256" key="2">
    <source>
        <dbReference type="ARBA" id="ARBA00004613"/>
    </source>
</evidence>
<keyword evidence="21" id="KW-1185">Reference proteome</keyword>
<feature type="signal peptide" evidence="16">
    <location>
        <begin position="1"/>
        <end position="20"/>
    </location>
</feature>
<evidence type="ECO:0000256" key="16">
    <source>
        <dbReference type="SAM" id="SignalP"/>
    </source>
</evidence>
<dbReference type="Gene3D" id="3.30.560.10">
    <property type="entry name" value="Glucose Oxidase, domain 3"/>
    <property type="match status" value="1"/>
</dbReference>
<evidence type="ECO:0000256" key="14">
    <source>
        <dbReference type="ARBA" id="ARBA00034059"/>
    </source>
</evidence>
<dbReference type="PANTHER" id="PTHR11552">
    <property type="entry name" value="GLUCOSE-METHANOL-CHOLINE GMC OXIDOREDUCTASE"/>
    <property type="match status" value="1"/>
</dbReference>